<dbReference type="EMBL" id="AZIM01006197">
    <property type="protein sequence ID" value="ETE58847.1"/>
    <property type="molecule type" value="Genomic_DNA"/>
</dbReference>
<dbReference type="Proteomes" id="UP000018936">
    <property type="component" value="Unassembled WGS sequence"/>
</dbReference>
<dbReference type="Gene3D" id="1.10.1380.10">
    <property type="entry name" value="Neutral endopeptidase , domain2"/>
    <property type="match status" value="1"/>
</dbReference>
<accession>V8NBA1</accession>
<gene>
    <name evidence="3" type="ORF">L345_15428</name>
</gene>
<organism evidence="3 4">
    <name type="scientific">Ophiophagus hannah</name>
    <name type="common">King cobra</name>
    <name type="synonym">Naja hannah</name>
    <dbReference type="NCBI Taxonomy" id="8665"/>
    <lineage>
        <taxon>Eukaryota</taxon>
        <taxon>Metazoa</taxon>
        <taxon>Chordata</taxon>
        <taxon>Craniata</taxon>
        <taxon>Vertebrata</taxon>
        <taxon>Euteleostomi</taxon>
        <taxon>Lepidosauria</taxon>
        <taxon>Squamata</taxon>
        <taxon>Bifurcata</taxon>
        <taxon>Unidentata</taxon>
        <taxon>Episquamata</taxon>
        <taxon>Toxicofera</taxon>
        <taxon>Serpentes</taxon>
        <taxon>Colubroidea</taxon>
        <taxon>Elapidae</taxon>
        <taxon>Elapinae</taxon>
        <taxon>Ophiophagus</taxon>
    </lineage>
</organism>
<reference evidence="3 4" key="1">
    <citation type="journal article" date="2013" name="Proc. Natl. Acad. Sci. U.S.A.">
        <title>The king cobra genome reveals dynamic gene evolution and adaptation in the snake venom system.</title>
        <authorList>
            <person name="Vonk F.J."/>
            <person name="Casewell N.R."/>
            <person name="Henkel C.V."/>
            <person name="Heimberg A.M."/>
            <person name="Jansen H.J."/>
            <person name="McCleary R.J."/>
            <person name="Kerkkamp H.M."/>
            <person name="Vos R.A."/>
            <person name="Guerreiro I."/>
            <person name="Calvete J.J."/>
            <person name="Wuster W."/>
            <person name="Woods A.E."/>
            <person name="Logan J.M."/>
            <person name="Harrison R.A."/>
            <person name="Castoe T.A."/>
            <person name="de Koning A.P."/>
            <person name="Pollock D.D."/>
            <person name="Yandell M."/>
            <person name="Calderon D."/>
            <person name="Renjifo C."/>
            <person name="Currier R.B."/>
            <person name="Salgado D."/>
            <person name="Pla D."/>
            <person name="Sanz L."/>
            <person name="Hyder A.S."/>
            <person name="Ribeiro J.M."/>
            <person name="Arntzen J.W."/>
            <person name="van den Thillart G.E."/>
            <person name="Boetzer M."/>
            <person name="Pirovano W."/>
            <person name="Dirks R.P."/>
            <person name="Spaink H.P."/>
            <person name="Duboule D."/>
            <person name="McGlinn E."/>
            <person name="Kini R.M."/>
            <person name="Richardson M.K."/>
        </authorList>
    </citation>
    <scope>NUCLEOTIDE SEQUENCE</scope>
    <source>
        <tissue evidence="3">Blood</tissue>
    </source>
</reference>
<evidence type="ECO:0000313" key="3">
    <source>
        <dbReference type="EMBL" id="ETE58847.1"/>
    </source>
</evidence>
<feature type="domain" description="Peptidase M13 N-terminal" evidence="2">
    <location>
        <begin position="38"/>
        <end position="96"/>
    </location>
</feature>
<evidence type="ECO:0000313" key="4">
    <source>
        <dbReference type="Proteomes" id="UP000018936"/>
    </source>
</evidence>
<feature type="non-terminal residue" evidence="3">
    <location>
        <position position="1"/>
    </location>
</feature>
<protein>
    <recommendedName>
        <fullName evidence="2">Peptidase M13 N-terminal domain-containing protein</fullName>
    </recommendedName>
</protein>
<comment type="caution">
    <text evidence="3">The sequence shown here is derived from an EMBL/GenBank/DDBJ whole genome shotgun (WGS) entry which is preliminary data.</text>
</comment>
<dbReference type="InterPro" id="IPR008753">
    <property type="entry name" value="Peptidase_M13_N"/>
</dbReference>
<evidence type="ECO:0000259" key="2">
    <source>
        <dbReference type="Pfam" id="PF05649"/>
    </source>
</evidence>
<sequence>MPKWQWALWDEVSFLCWYGEVRQAGHECEEPGSVIMIPHENRTSESMYNKMNISELSSMIPQFDWLAYIKKVIDTKLYPDLKDIDASENVVVRVPQSSALVPEVERTGAPSKSSRDYPSLPPSPVCILPPRAGSDAKHT</sequence>
<dbReference type="InterPro" id="IPR042089">
    <property type="entry name" value="Peptidase_M13_dom_2"/>
</dbReference>
<dbReference type="GO" id="GO:0006508">
    <property type="term" value="P:proteolysis"/>
    <property type="evidence" value="ECO:0007669"/>
    <property type="project" value="InterPro"/>
</dbReference>
<keyword evidence="4" id="KW-1185">Reference proteome</keyword>
<dbReference type="AlphaFoldDB" id="V8NBA1"/>
<dbReference type="OrthoDB" id="6475849at2759"/>
<dbReference type="Pfam" id="PF05649">
    <property type="entry name" value="Peptidase_M13_N"/>
    <property type="match status" value="1"/>
</dbReference>
<name>V8NBA1_OPHHA</name>
<feature type="region of interest" description="Disordered" evidence="1">
    <location>
        <begin position="102"/>
        <end position="139"/>
    </location>
</feature>
<evidence type="ECO:0000256" key="1">
    <source>
        <dbReference type="SAM" id="MobiDB-lite"/>
    </source>
</evidence>
<proteinExistence type="predicted"/>